<protein>
    <submittedName>
        <fullName evidence="2">Protein GIGANTEA</fullName>
    </submittedName>
</protein>
<gene>
    <name evidence="2" type="ORF">Sangu_1903700</name>
</gene>
<dbReference type="GO" id="GO:0006950">
    <property type="term" value="P:response to stress"/>
    <property type="evidence" value="ECO:0007669"/>
    <property type="project" value="TreeGrafter"/>
</dbReference>
<reference evidence="2" key="2">
    <citation type="journal article" date="2024" name="Plant">
        <title>Genomic evolution and insights into agronomic trait innovations of Sesamum species.</title>
        <authorList>
            <person name="Miao H."/>
            <person name="Wang L."/>
            <person name="Qu L."/>
            <person name="Liu H."/>
            <person name="Sun Y."/>
            <person name="Le M."/>
            <person name="Wang Q."/>
            <person name="Wei S."/>
            <person name="Zheng Y."/>
            <person name="Lin W."/>
            <person name="Duan Y."/>
            <person name="Cao H."/>
            <person name="Xiong S."/>
            <person name="Wang X."/>
            <person name="Wei L."/>
            <person name="Li C."/>
            <person name="Ma Q."/>
            <person name="Ju M."/>
            <person name="Zhao R."/>
            <person name="Li G."/>
            <person name="Mu C."/>
            <person name="Tian Q."/>
            <person name="Mei H."/>
            <person name="Zhang T."/>
            <person name="Gao T."/>
            <person name="Zhang H."/>
        </authorList>
    </citation>
    <scope>NUCLEOTIDE SEQUENCE</scope>
    <source>
        <strain evidence="2">G01</strain>
    </source>
</reference>
<feature type="region of interest" description="Disordered" evidence="1">
    <location>
        <begin position="125"/>
        <end position="158"/>
    </location>
</feature>
<reference evidence="2" key="1">
    <citation type="submission" date="2020-06" db="EMBL/GenBank/DDBJ databases">
        <authorList>
            <person name="Li T."/>
            <person name="Hu X."/>
            <person name="Zhang T."/>
            <person name="Song X."/>
            <person name="Zhang H."/>
            <person name="Dai N."/>
            <person name="Sheng W."/>
            <person name="Hou X."/>
            <person name="Wei L."/>
        </authorList>
    </citation>
    <scope>NUCLEOTIDE SEQUENCE</scope>
    <source>
        <strain evidence="2">G01</strain>
        <tissue evidence="2">Leaf</tissue>
    </source>
</reference>
<dbReference type="GO" id="GO:0048586">
    <property type="term" value="P:regulation of long-day photoperiodism, flowering"/>
    <property type="evidence" value="ECO:0007669"/>
    <property type="project" value="TreeGrafter"/>
</dbReference>
<sequence length="279" mass="30924">MATSNERWIDSLQFSSLFWPPPQDVEQRKAQIAAYVEFFGQFTSEQFPDDIAELIRNRYPSNDNRLFDDVLATFVLHHPEHGHAVLLPLFRALLMVHWNMIEVVLHLLLSFHWFAPTARRELLESSEKEADRSSSGTHASTSRSKDGEPSLPPAQLERKPLRPLSPWITDILLAAPLAKKCGGVMGKYAAGELKPPSTATSRGSGKHPQLMPSTPRWAVANGAGVILSVCDEEVARYETATLTAAAVPALLLPPPTTPMDEHLVAGLPALEPYARLFHR</sequence>
<accession>A0AAW2LUS2</accession>
<dbReference type="PANTHER" id="PTHR36319">
    <property type="entry name" value="PROTEIN GIGANTEA"/>
    <property type="match status" value="1"/>
</dbReference>
<dbReference type="InterPro" id="IPR026211">
    <property type="entry name" value="GIGANTEA"/>
</dbReference>
<proteinExistence type="predicted"/>
<feature type="compositionally biased region" description="Low complexity" evidence="1">
    <location>
        <begin position="133"/>
        <end position="142"/>
    </location>
</feature>
<dbReference type="GO" id="GO:0005634">
    <property type="term" value="C:nucleus"/>
    <property type="evidence" value="ECO:0007669"/>
    <property type="project" value="TreeGrafter"/>
</dbReference>
<evidence type="ECO:0000313" key="2">
    <source>
        <dbReference type="EMBL" id="KAL0322844.1"/>
    </source>
</evidence>
<evidence type="ECO:0000256" key="1">
    <source>
        <dbReference type="SAM" id="MobiDB-lite"/>
    </source>
</evidence>
<organism evidence="2">
    <name type="scientific">Sesamum angustifolium</name>
    <dbReference type="NCBI Taxonomy" id="2727405"/>
    <lineage>
        <taxon>Eukaryota</taxon>
        <taxon>Viridiplantae</taxon>
        <taxon>Streptophyta</taxon>
        <taxon>Embryophyta</taxon>
        <taxon>Tracheophyta</taxon>
        <taxon>Spermatophyta</taxon>
        <taxon>Magnoliopsida</taxon>
        <taxon>eudicotyledons</taxon>
        <taxon>Gunneridae</taxon>
        <taxon>Pentapetalae</taxon>
        <taxon>asterids</taxon>
        <taxon>lamiids</taxon>
        <taxon>Lamiales</taxon>
        <taxon>Pedaliaceae</taxon>
        <taxon>Sesamum</taxon>
    </lineage>
</organism>
<dbReference type="GO" id="GO:0042752">
    <property type="term" value="P:regulation of circadian rhythm"/>
    <property type="evidence" value="ECO:0007669"/>
    <property type="project" value="TreeGrafter"/>
</dbReference>
<dbReference type="EMBL" id="JACGWK010000012">
    <property type="protein sequence ID" value="KAL0322844.1"/>
    <property type="molecule type" value="Genomic_DNA"/>
</dbReference>
<name>A0AAW2LUS2_9LAMI</name>
<dbReference type="PANTHER" id="PTHR36319:SF1">
    <property type="entry name" value="PROTEIN GIGANTEA"/>
    <property type="match status" value="1"/>
</dbReference>
<comment type="caution">
    <text evidence="2">The sequence shown here is derived from an EMBL/GenBank/DDBJ whole genome shotgun (WGS) entry which is preliminary data.</text>
</comment>
<dbReference type="PRINTS" id="PR02081">
    <property type="entry name" value="GIGANTEA"/>
</dbReference>
<dbReference type="AlphaFoldDB" id="A0AAW2LUS2"/>